<dbReference type="Pfam" id="PF10884">
    <property type="entry name" value="DUF2683"/>
    <property type="match status" value="1"/>
</dbReference>
<dbReference type="EMBL" id="JAGVWD010000002">
    <property type="protein sequence ID" value="MBS3057010.1"/>
    <property type="molecule type" value="Genomic_DNA"/>
</dbReference>
<reference evidence="1" key="1">
    <citation type="submission" date="2021-03" db="EMBL/GenBank/DDBJ databases">
        <authorList>
            <person name="Jaffe A."/>
        </authorList>
    </citation>
    <scope>NUCLEOTIDE SEQUENCE</scope>
    <source>
        <strain evidence="1">RIFCSPHIGHO2_01_FULL_AR10_44_11</strain>
    </source>
</reference>
<evidence type="ECO:0000313" key="2">
    <source>
        <dbReference type="Proteomes" id="UP000677687"/>
    </source>
</evidence>
<gene>
    <name evidence="1" type="ORF">J4415_00080</name>
</gene>
<dbReference type="Proteomes" id="UP000677687">
    <property type="component" value="Unassembled WGS sequence"/>
</dbReference>
<protein>
    <submittedName>
        <fullName evidence="1">DUF2683 family protein</fullName>
    </submittedName>
</protein>
<evidence type="ECO:0000313" key="1">
    <source>
        <dbReference type="EMBL" id="MBS3057010.1"/>
    </source>
</evidence>
<dbReference type="AlphaFoldDB" id="A0A8T4KVS9"/>
<organism evidence="1 2">
    <name type="scientific">Candidatus Iainarchaeum sp</name>
    <dbReference type="NCBI Taxonomy" id="3101447"/>
    <lineage>
        <taxon>Archaea</taxon>
        <taxon>Candidatus Iainarchaeota</taxon>
        <taxon>Candidatus Iainarchaeia</taxon>
        <taxon>Candidatus Iainarchaeales</taxon>
        <taxon>Candidatus Iainarchaeaceae</taxon>
        <taxon>Candidatus Iainarchaeum</taxon>
    </lineage>
</organism>
<proteinExistence type="predicted"/>
<sequence length="80" mass="9515">MPIAIVKLDEESNKVINIIKVKYGLKDKSEAINKMAEEYEYEVLEPELRPEYVEKLGKIEKERLVGVKDIDEYFEKLRKR</sequence>
<comment type="caution">
    <text evidence="1">The sequence shown here is derived from an EMBL/GenBank/DDBJ whole genome shotgun (WGS) entry which is preliminary data.</text>
</comment>
<accession>A0A8T4KVS9</accession>
<dbReference type="InterPro" id="IPR020271">
    <property type="entry name" value="Uncharacterised_MJ1172"/>
</dbReference>
<name>A0A8T4KVS9_9ARCH</name>
<reference evidence="1" key="2">
    <citation type="submission" date="2021-05" db="EMBL/GenBank/DDBJ databases">
        <title>Protein family content uncovers lineage relationships and bacterial pathway maintenance mechanisms in DPANN archaea.</title>
        <authorList>
            <person name="Castelle C.J."/>
            <person name="Meheust R."/>
            <person name="Jaffe A.L."/>
            <person name="Seitz K."/>
            <person name="Gong X."/>
            <person name="Baker B.J."/>
            <person name="Banfield J.F."/>
        </authorList>
    </citation>
    <scope>NUCLEOTIDE SEQUENCE</scope>
    <source>
        <strain evidence="1">RIFCSPHIGHO2_01_FULL_AR10_44_11</strain>
    </source>
</reference>